<evidence type="ECO:0000313" key="2">
    <source>
        <dbReference type="Proteomes" id="UP001642360"/>
    </source>
</evidence>
<dbReference type="PANTHER" id="PTHR36006">
    <property type="entry name" value="BNAC02G25390D PROTEIN"/>
    <property type="match status" value="1"/>
</dbReference>
<dbReference type="AlphaFoldDB" id="A0ABC8SH71"/>
<reference evidence="1 2" key="1">
    <citation type="submission" date="2024-02" db="EMBL/GenBank/DDBJ databases">
        <authorList>
            <person name="Vignale AGUSTIN F."/>
            <person name="Sosa J E."/>
            <person name="Modenutti C."/>
        </authorList>
    </citation>
    <scope>NUCLEOTIDE SEQUENCE [LARGE SCALE GENOMIC DNA]</scope>
</reference>
<accession>A0ABC8SH71</accession>
<dbReference type="PANTHER" id="PTHR36006:SF2">
    <property type="entry name" value="OS06G0704200 PROTEIN"/>
    <property type="match status" value="1"/>
</dbReference>
<proteinExistence type="predicted"/>
<keyword evidence="2" id="KW-1185">Reference proteome</keyword>
<organism evidence="1 2">
    <name type="scientific">Ilex paraguariensis</name>
    <name type="common">yerba mate</name>
    <dbReference type="NCBI Taxonomy" id="185542"/>
    <lineage>
        <taxon>Eukaryota</taxon>
        <taxon>Viridiplantae</taxon>
        <taxon>Streptophyta</taxon>
        <taxon>Embryophyta</taxon>
        <taxon>Tracheophyta</taxon>
        <taxon>Spermatophyta</taxon>
        <taxon>Magnoliopsida</taxon>
        <taxon>eudicotyledons</taxon>
        <taxon>Gunneridae</taxon>
        <taxon>Pentapetalae</taxon>
        <taxon>asterids</taxon>
        <taxon>campanulids</taxon>
        <taxon>Aquifoliales</taxon>
        <taxon>Aquifoliaceae</taxon>
        <taxon>Ilex</taxon>
    </lineage>
</organism>
<dbReference type="Proteomes" id="UP001642360">
    <property type="component" value="Unassembled WGS sequence"/>
</dbReference>
<sequence length="166" mass="17790">MMVYSATSIILIHNKRCTIGCPQSRKGQVVTGINGEVNHNAIGKKVTCSATRLSRRPVTTGLITLAAAAATETATMVLSVVVGANAAELQRTQEQEEAGGTLSNIPQMLSSECVSGQQDCKKARRIQRPKSRQAESCTIKCVTTCIRGGLGSPGEGPLNVRRYYYY</sequence>
<name>A0ABC8SH71_9AQUA</name>
<comment type="caution">
    <text evidence="1">The sequence shown here is derived from an EMBL/GenBank/DDBJ whole genome shotgun (WGS) entry which is preliminary data.</text>
</comment>
<evidence type="ECO:0000313" key="1">
    <source>
        <dbReference type="EMBL" id="CAK9156455.1"/>
    </source>
</evidence>
<gene>
    <name evidence="1" type="ORF">ILEXP_LOCUS24999</name>
</gene>
<dbReference type="EMBL" id="CAUOFW020002859">
    <property type="protein sequence ID" value="CAK9156455.1"/>
    <property type="molecule type" value="Genomic_DNA"/>
</dbReference>
<protein>
    <submittedName>
        <fullName evidence="1">Uncharacterized protein</fullName>
    </submittedName>
</protein>